<evidence type="ECO:0008006" key="3">
    <source>
        <dbReference type="Google" id="ProtNLM"/>
    </source>
</evidence>
<gene>
    <name evidence="2" type="ORF">S03H2_30183</name>
</gene>
<protein>
    <recommendedName>
        <fullName evidence="3">DUF4129 domain-containing protein</fullName>
    </recommendedName>
</protein>
<feature type="non-terminal residue" evidence="2">
    <location>
        <position position="1"/>
    </location>
</feature>
<comment type="caution">
    <text evidence="2">The sequence shown here is derived from an EMBL/GenBank/DDBJ whole genome shotgun (WGS) entry which is preliminary data.</text>
</comment>
<keyword evidence="1" id="KW-1133">Transmembrane helix</keyword>
<name>X1I9K0_9ZZZZ</name>
<organism evidence="2">
    <name type="scientific">marine sediment metagenome</name>
    <dbReference type="NCBI Taxonomy" id="412755"/>
    <lineage>
        <taxon>unclassified sequences</taxon>
        <taxon>metagenomes</taxon>
        <taxon>ecological metagenomes</taxon>
    </lineage>
</organism>
<dbReference type="AlphaFoldDB" id="X1I9K0"/>
<dbReference type="EMBL" id="BARU01018250">
    <property type="protein sequence ID" value="GAH54263.1"/>
    <property type="molecule type" value="Genomic_DNA"/>
</dbReference>
<reference evidence="2" key="1">
    <citation type="journal article" date="2014" name="Front. Microbiol.">
        <title>High frequency of phylogenetically diverse reductive dehalogenase-homologous genes in deep subseafloor sedimentary metagenomes.</title>
        <authorList>
            <person name="Kawai M."/>
            <person name="Futagami T."/>
            <person name="Toyoda A."/>
            <person name="Takaki Y."/>
            <person name="Nishi S."/>
            <person name="Hori S."/>
            <person name="Arai W."/>
            <person name="Tsubouchi T."/>
            <person name="Morono Y."/>
            <person name="Uchiyama I."/>
            <person name="Ito T."/>
            <person name="Fujiyama A."/>
            <person name="Inagaki F."/>
            <person name="Takami H."/>
        </authorList>
    </citation>
    <scope>NUCLEOTIDE SEQUENCE</scope>
    <source>
        <strain evidence="2">Expedition CK06-06</strain>
    </source>
</reference>
<keyword evidence="1" id="KW-0812">Transmembrane</keyword>
<accession>X1I9K0</accession>
<evidence type="ECO:0000313" key="2">
    <source>
        <dbReference type="EMBL" id="GAH54263.1"/>
    </source>
</evidence>
<evidence type="ECO:0000256" key="1">
    <source>
        <dbReference type="SAM" id="Phobius"/>
    </source>
</evidence>
<proteinExistence type="predicted"/>
<sequence length="255" mass="28737">NTVSNASEGDLIAIAGQLSSIETPSLKLYNRSLRIFYDGNLIDFVDTDISGNFHYDYTIPIGIGNKTIRIELIDTSPGNLLSSTKITVSAGVIILPPPPETPQPFLGFFLVFFPILIGVIAGLAVYGFRYYKKQDKLSKVVNLPLESKITNLKILKESGRLEESLSYLFNAIYMDLIRARFGRIRKGNETIRDFAIISVTNLNLSPATIYPFIQKVEEIIYAKPFQITDKEFYGTINLFSPIYFELTGYNFELNF</sequence>
<feature type="transmembrane region" description="Helical" evidence="1">
    <location>
        <begin position="105"/>
        <end position="128"/>
    </location>
</feature>
<keyword evidence="1" id="KW-0472">Membrane</keyword>